<dbReference type="Proteomes" id="UP001465426">
    <property type="component" value="Unassembled WGS sequence"/>
</dbReference>
<accession>A0ABV1EZ04</accession>
<organism evidence="1 2">
    <name type="scientific">Niallia hominis</name>
    <dbReference type="NCBI Taxonomy" id="3133173"/>
    <lineage>
        <taxon>Bacteria</taxon>
        <taxon>Bacillati</taxon>
        <taxon>Bacillota</taxon>
        <taxon>Bacilli</taxon>
        <taxon>Bacillales</taxon>
        <taxon>Bacillaceae</taxon>
        <taxon>Niallia</taxon>
    </lineage>
</organism>
<reference evidence="1 2" key="1">
    <citation type="submission" date="2024-03" db="EMBL/GenBank/DDBJ databases">
        <title>Human intestinal bacterial collection.</title>
        <authorList>
            <person name="Pauvert C."/>
            <person name="Hitch T.C.A."/>
            <person name="Clavel T."/>
        </authorList>
    </citation>
    <scope>NUCLEOTIDE SEQUENCE [LARGE SCALE GENOMIC DNA]</scope>
    <source>
        <strain evidence="1 2">CLA-SR-H024</strain>
    </source>
</reference>
<dbReference type="EMBL" id="JBBMFN010000025">
    <property type="protein sequence ID" value="MEQ2466334.1"/>
    <property type="molecule type" value="Genomic_DNA"/>
</dbReference>
<keyword evidence="2" id="KW-1185">Reference proteome</keyword>
<sequence>MAKNKDKNALVIFKTERKVCEMQLQQSIDGGDFIDRKKDLYKKRR</sequence>
<comment type="caution">
    <text evidence="1">The sequence shown here is derived from an EMBL/GenBank/DDBJ whole genome shotgun (WGS) entry which is preliminary data.</text>
</comment>
<evidence type="ECO:0000313" key="2">
    <source>
        <dbReference type="Proteomes" id="UP001465426"/>
    </source>
</evidence>
<name>A0ABV1EZ04_9BACI</name>
<proteinExistence type="predicted"/>
<protein>
    <submittedName>
        <fullName evidence="1">Uncharacterized protein</fullName>
    </submittedName>
</protein>
<evidence type="ECO:0000313" key="1">
    <source>
        <dbReference type="EMBL" id="MEQ2466334.1"/>
    </source>
</evidence>
<gene>
    <name evidence="1" type="ORF">WMO63_11720</name>
</gene>